<reference evidence="4 5" key="1">
    <citation type="journal article" date="2013" name="ISME J.">
        <title>Comparative genomics of pathogenic lineages of Vibrio nigripulchritudo identifies virulence-associated traits.</title>
        <authorList>
            <person name="Goudenege D."/>
            <person name="Labreuche Y."/>
            <person name="Krin E."/>
            <person name="Ansquer D."/>
            <person name="Mangenot S."/>
            <person name="Calteau A."/>
            <person name="Medigue C."/>
            <person name="Mazel D."/>
            <person name="Polz M.F."/>
            <person name="Le Roux F."/>
        </authorList>
    </citation>
    <scope>NUCLEOTIDE SEQUENCE [LARGE SCALE GENOMIC DNA]</scope>
    <source>
        <strain evidence="4 5">SOn1</strain>
    </source>
</reference>
<evidence type="ECO:0000313" key="5">
    <source>
        <dbReference type="Proteomes" id="UP000018211"/>
    </source>
</evidence>
<evidence type="ECO:0000256" key="2">
    <source>
        <dbReference type="SAM" id="Coils"/>
    </source>
</evidence>
<gene>
    <name evidence="4" type="ORF">VIBNISOn1_30067</name>
</gene>
<evidence type="ECO:0000259" key="3">
    <source>
        <dbReference type="PROSITE" id="PS50966"/>
    </source>
</evidence>
<dbReference type="Proteomes" id="UP000018211">
    <property type="component" value="Unassembled WGS sequence"/>
</dbReference>
<feature type="coiled-coil region" evidence="2">
    <location>
        <begin position="82"/>
        <end position="109"/>
    </location>
</feature>
<evidence type="ECO:0000256" key="1">
    <source>
        <dbReference type="PROSITE-ProRule" id="PRU00325"/>
    </source>
</evidence>
<sequence length="551" mass="63076">MKVSYQYASKSQVRSGSQSTDVAFSPDTSRAPTFFVGEVKEKHIFREAISALHDVVISDMRFVPKNRDEYQNWLAQEEERLLAEFVSRSGEVKQELEEVKAELTEMSKASAEIMSPFYKAQDKYFKYLYKHDMDAWYVLDPVITVHPDQVFFECFSEDESSYGKLSCNYDTFENVSDKECGTTNIDYSQGLYDEFQKIRDYRKTLLKVDPDGFNVQTSGSAAFDEKKIDLPDSWVRGFLQVSSAMTLPMVKFRLHPMDIHNICLLLKRKKERVGPRSMRFELTPDQPIKIVMEPWGDVITCPRSVYRGDEARTIRTWGRRRILILERLLPIADSFDVCLLGDGMPSFYVANMGDMTFTLGLSGWSANDWSAAGQFDLLAPRETVDELTSQRVYLALKETQQESATSLASRLALDVSVVKSALAQYSQLGQVLYDLSLDVYRLRHLYNQPIALDQIRFTNEREEKASRLVAANLVSVIQVTEQSGIKEIVGVTLDNGKEYRSVLRIDRDQRLIGGECDCHFWHTNKLRQGPCEHMLALRMQAARELGEEVIA</sequence>
<accession>A0AAV2VRU7</accession>
<keyword evidence="1" id="KW-0479">Metal-binding</keyword>
<organism evidence="4 5">
    <name type="scientific">Vibrio nigripulchritudo SOn1</name>
    <dbReference type="NCBI Taxonomy" id="1238450"/>
    <lineage>
        <taxon>Bacteria</taxon>
        <taxon>Pseudomonadati</taxon>
        <taxon>Pseudomonadota</taxon>
        <taxon>Gammaproteobacteria</taxon>
        <taxon>Vibrionales</taxon>
        <taxon>Vibrionaceae</taxon>
        <taxon>Vibrio</taxon>
    </lineage>
</organism>
<dbReference type="AlphaFoldDB" id="A0AAV2VRU7"/>
<evidence type="ECO:0000313" key="4">
    <source>
        <dbReference type="EMBL" id="CCO47376.1"/>
    </source>
</evidence>
<keyword evidence="2" id="KW-0175">Coiled coil</keyword>
<keyword evidence="1" id="KW-0862">Zinc</keyword>
<protein>
    <recommendedName>
        <fullName evidence="3">SWIM-type domain-containing protein</fullName>
    </recommendedName>
</protein>
<dbReference type="GO" id="GO:0008270">
    <property type="term" value="F:zinc ion binding"/>
    <property type="evidence" value="ECO:0007669"/>
    <property type="project" value="UniProtKB-KW"/>
</dbReference>
<dbReference type="RefSeq" id="WP_022612207.1">
    <property type="nucleotide sequence ID" value="NZ_LK391965.1"/>
</dbReference>
<feature type="domain" description="SWIM-type" evidence="3">
    <location>
        <begin position="501"/>
        <end position="542"/>
    </location>
</feature>
<name>A0AAV2VRU7_9VIBR</name>
<comment type="caution">
    <text evidence="4">The sequence shown here is derived from an EMBL/GenBank/DDBJ whole genome shotgun (WGS) entry which is preliminary data.</text>
</comment>
<dbReference type="InterPro" id="IPR007527">
    <property type="entry name" value="Znf_SWIM"/>
</dbReference>
<proteinExistence type="predicted"/>
<keyword evidence="1" id="KW-0863">Zinc-finger</keyword>
<dbReference type="EMBL" id="CAOF01000120">
    <property type="protein sequence ID" value="CCO47376.1"/>
    <property type="molecule type" value="Genomic_DNA"/>
</dbReference>
<dbReference type="PROSITE" id="PS50966">
    <property type="entry name" value="ZF_SWIM"/>
    <property type="match status" value="1"/>
</dbReference>